<dbReference type="RefSeq" id="WP_345213116.1">
    <property type="nucleotide sequence ID" value="NZ_BAABFT010000014.1"/>
</dbReference>
<protein>
    <recommendedName>
        <fullName evidence="2">Outer membrane protein beta-barrel domain-containing protein</fullName>
    </recommendedName>
</protein>
<gene>
    <name evidence="3" type="ORF">GCM10023149_41710</name>
</gene>
<accession>A0ABP8H5B0</accession>
<feature type="domain" description="Outer membrane protein beta-barrel" evidence="2">
    <location>
        <begin position="36"/>
        <end position="198"/>
    </location>
</feature>
<feature type="signal peptide" evidence="1">
    <location>
        <begin position="1"/>
        <end position="19"/>
    </location>
</feature>
<reference evidence="4" key="1">
    <citation type="journal article" date="2019" name="Int. J. Syst. Evol. Microbiol.">
        <title>The Global Catalogue of Microorganisms (GCM) 10K type strain sequencing project: providing services to taxonomists for standard genome sequencing and annotation.</title>
        <authorList>
            <consortium name="The Broad Institute Genomics Platform"/>
            <consortium name="The Broad Institute Genome Sequencing Center for Infectious Disease"/>
            <person name="Wu L."/>
            <person name="Ma J."/>
        </authorList>
    </citation>
    <scope>NUCLEOTIDE SEQUENCE [LARGE SCALE GENOMIC DNA]</scope>
    <source>
        <strain evidence="4">JCM 17705</strain>
    </source>
</reference>
<evidence type="ECO:0000313" key="4">
    <source>
        <dbReference type="Proteomes" id="UP001500582"/>
    </source>
</evidence>
<organism evidence="3 4">
    <name type="scientific">Mucilaginibacter gynuensis</name>
    <dbReference type="NCBI Taxonomy" id="1302236"/>
    <lineage>
        <taxon>Bacteria</taxon>
        <taxon>Pseudomonadati</taxon>
        <taxon>Bacteroidota</taxon>
        <taxon>Sphingobacteriia</taxon>
        <taxon>Sphingobacteriales</taxon>
        <taxon>Sphingobacteriaceae</taxon>
        <taxon>Mucilaginibacter</taxon>
    </lineage>
</organism>
<comment type="caution">
    <text evidence="3">The sequence shown here is derived from an EMBL/GenBank/DDBJ whole genome shotgun (WGS) entry which is preliminary data.</text>
</comment>
<keyword evidence="4" id="KW-1185">Reference proteome</keyword>
<dbReference type="Pfam" id="PF13568">
    <property type="entry name" value="OMP_b-brl_2"/>
    <property type="match status" value="1"/>
</dbReference>
<dbReference type="EMBL" id="BAABFT010000014">
    <property type="protein sequence ID" value="GAA4334375.1"/>
    <property type="molecule type" value="Genomic_DNA"/>
</dbReference>
<name>A0ABP8H5B0_9SPHI</name>
<evidence type="ECO:0000256" key="1">
    <source>
        <dbReference type="SAM" id="SignalP"/>
    </source>
</evidence>
<evidence type="ECO:0000313" key="3">
    <source>
        <dbReference type="EMBL" id="GAA4334375.1"/>
    </source>
</evidence>
<keyword evidence="1" id="KW-0732">Signal</keyword>
<proteinExistence type="predicted"/>
<dbReference type="InterPro" id="IPR025665">
    <property type="entry name" value="Beta-barrel_OMP_2"/>
</dbReference>
<evidence type="ECO:0000259" key="2">
    <source>
        <dbReference type="Pfam" id="PF13568"/>
    </source>
</evidence>
<feature type="chain" id="PRO_5046848061" description="Outer membrane protein beta-barrel domain-containing protein" evidence="1">
    <location>
        <begin position="20"/>
        <end position="226"/>
    </location>
</feature>
<sequence>MKKLLFFAILLLVAGEVSAQRRYARRPPPPRHQQRNNYYDDNRVTVSIIGGANITNLVSSYSRDFNYNSIAGVHAGLSVDIPIDDQLFITPEIMFSQKGYSAVTPDGEFRQRNNFIDVPVFLKFKLSRSFSLMAGPQVSFLTSSRNSFNNGFVTIVDGYNYRDNYNYTGNDVLLGGVLGINIGLSRNVELRARYSLDQFINDDDPYAYIPRYRNQVFQVGLGIKLR</sequence>
<dbReference type="Proteomes" id="UP001500582">
    <property type="component" value="Unassembled WGS sequence"/>
</dbReference>